<accession>A0A1H1V7Q8</accession>
<feature type="domain" description="Glycoside hydrolase family 65 N-terminal" evidence="8">
    <location>
        <begin position="26"/>
        <end position="292"/>
    </location>
</feature>
<reference evidence="10" key="1">
    <citation type="submission" date="2016-10" db="EMBL/GenBank/DDBJ databases">
        <authorList>
            <person name="Varghese N."/>
            <person name="Submissions S."/>
        </authorList>
    </citation>
    <scope>NUCLEOTIDE SEQUENCE [LARGE SCALE GENOMIC DNA]</scope>
    <source>
        <strain evidence="10">DSM 22127</strain>
    </source>
</reference>
<dbReference type="Gene3D" id="1.50.10.10">
    <property type="match status" value="1"/>
</dbReference>
<dbReference type="AlphaFoldDB" id="A0A1H1V7Q8"/>
<dbReference type="STRING" id="642780.SAMN04488570_2743"/>
<feature type="domain" description="Glycoside hydrolase family 65 central catalytic" evidence="6">
    <location>
        <begin position="348"/>
        <end position="710"/>
    </location>
</feature>
<dbReference type="SUPFAM" id="SSF74650">
    <property type="entry name" value="Galactose mutarotase-like"/>
    <property type="match status" value="1"/>
</dbReference>
<evidence type="ECO:0000259" key="7">
    <source>
        <dbReference type="Pfam" id="PF03633"/>
    </source>
</evidence>
<dbReference type="Pfam" id="PF03632">
    <property type="entry name" value="Glyco_hydro_65m"/>
    <property type="match status" value="1"/>
</dbReference>
<organism evidence="9 10">
    <name type="scientific">Nocardioides scoriae</name>
    <dbReference type="NCBI Taxonomy" id="642780"/>
    <lineage>
        <taxon>Bacteria</taxon>
        <taxon>Bacillati</taxon>
        <taxon>Actinomycetota</taxon>
        <taxon>Actinomycetes</taxon>
        <taxon>Propionibacteriales</taxon>
        <taxon>Nocardioidaceae</taxon>
        <taxon>Nocardioides</taxon>
    </lineage>
</organism>
<dbReference type="PANTHER" id="PTHR11051">
    <property type="entry name" value="GLYCOSYL HYDROLASE-RELATED"/>
    <property type="match status" value="1"/>
</dbReference>
<evidence type="ECO:0000256" key="2">
    <source>
        <dbReference type="ARBA" id="ARBA00023295"/>
    </source>
</evidence>
<feature type="binding site" evidence="4">
    <location>
        <begin position="382"/>
        <end position="383"/>
    </location>
    <ligand>
        <name>substrate</name>
    </ligand>
</feature>
<protein>
    <submittedName>
        <fullName evidence="9">Alpha,alpha-trehalose phosphorylase</fullName>
    </submittedName>
</protein>
<keyword evidence="10" id="KW-1185">Reference proteome</keyword>
<feature type="active site" description="Proton donor" evidence="3">
    <location>
        <position position="511"/>
    </location>
</feature>
<dbReference type="InterPro" id="IPR037018">
    <property type="entry name" value="GH65_N"/>
</dbReference>
<dbReference type="RefSeq" id="WP_091730659.1">
    <property type="nucleotide sequence ID" value="NZ_LT629757.1"/>
</dbReference>
<dbReference type="InterPro" id="IPR005194">
    <property type="entry name" value="Glyco_hydro_65_C"/>
</dbReference>
<dbReference type="InterPro" id="IPR017045">
    <property type="entry name" value="Malt_Pase/Glycosyl_Hdrlase"/>
</dbReference>
<dbReference type="InterPro" id="IPR005195">
    <property type="entry name" value="Glyco_hydro_65_M"/>
</dbReference>
<evidence type="ECO:0000256" key="5">
    <source>
        <dbReference type="SAM" id="MobiDB-lite"/>
    </source>
</evidence>
<gene>
    <name evidence="9" type="ORF">SAMN04488570_2743</name>
</gene>
<evidence type="ECO:0000259" key="6">
    <source>
        <dbReference type="Pfam" id="PF03632"/>
    </source>
</evidence>
<dbReference type="EMBL" id="LT629757">
    <property type="protein sequence ID" value="SDS80660.1"/>
    <property type="molecule type" value="Genomic_DNA"/>
</dbReference>
<dbReference type="Gene3D" id="2.60.420.10">
    <property type="entry name" value="Maltose phosphorylase, domain 3"/>
    <property type="match status" value="1"/>
</dbReference>
<keyword evidence="2" id="KW-0378">Hydrolase</keyword>
<feature type="domain" description="Glycoside hydrolase family 65 C-terminal" evidence="7">
    <location>
        <begin position="720"/>
        <end position="782"/>
    </location>
</feature>
<sequence>MSTRREKVAHPLDRGRFPTDPWRLVETTYRYDDLGTTETLFSVGNGYLGMRGNPEEGRDAVAHGTFVNGFHETWPIRHAEAAFGFARTGQTIVNVPDVKLMKLYVDDEPLILGTADLEHYERSLDFRDGVLRRSLIWRTPSGKRVQVDSTRMVSMTQRHLAVMTLEVTMLTGDAPIVISSQVLNRQDGQDEYHTPYEAMGEGTDPRKAAAFEDRVLLPRLHYATEDRMLLGYQCAQSKMTIAVACDHHLETEDEHEVLVRGGEDLGKTVFRVEAVEGHPIRLQKTATYHTSRGVPVRELSDRCDRTLDRAQRHGAGHYLGEQRDWYDRFWAASDVELGGDDALQQAVRFNLFTLAQASARADRQGVPAKGVTGSGYEGHYFWDTEIYVVPFLSFTQPHIARNLLHFRNRMLPAARTRAREMAQSGALFPWRTINGEEASAYYAAGSAQMHIDADIAYALMQYVGATNDVGFLVRDGVDLLVETARMWSELGFWRTNGKPSFHIHGVTGPDEYTTVVNNNLFTNVMARYNLEKAALVVERIEELHPVDHQKLVHRLGLTKDEVATWKRCAEGMTIPFDEGLGIHPQDDFFLDREVWDLSRTPQENRPLMLHYHPLVIYRFQVLKQADVVLAMFLHGDRFTDEQKRANFEYYDPITTGDSTLSAVVQSIMAAEVGYHEVAMDYFRQAVYVDLADLHENTVDGLHIASAGGVWSGLAFGFAGMSDRNGRLGFDPRLPAEWDRLAFRLAWRGSRLLVELTQDALAITVLEAGEEEVRVRVRGELHTATAAQPLKVALPDQGPRIDGLLGDKPQVGGTRADGTKITAGVPEPMMFDEDVAPLMEAPLVLMGPESGPATDPPLEG</sequence>
<dbReference type="Pfam" id="PF03633">
    <property type="entry name" value="Glyco_hydro_65C"/>
    <property type="match status" value="1"/>
</dbReference>
<dbReference type="SUPFAM" id="SSF48208">
    <property type="entry name" value="Six-hairpin glycosidases"/>
    <property type="match status" value="1"/>
</dbReference>
<dbReference type="GO" id="GO:0016757">
    <property type="term" value="F:glycosyltransferase activity"/>
    <property type="evidence" value="ECO:0007669"/>
    <property type="project" value="UniProtKB-ARBA"/>
</dbReference>
<dbReference type="PIRSF" id="PIRSF036289">
    <property type="entry name" value="Glycosyl_hydrolase_malt_phosph"/>
    <property type="match status" value="1"/>
</dbReference>
<dbReference type="InterPro" id="IPR008928">
    <property type="entry name" value="6-hairpin_glycosidase_sf"/>
</dbReference>
<keyword evidence="2" id="KW-0326">Glycosidase</keyword>
<dbReference type="Pfam" id="PF03636">
    <property type="entry name" value="Glyco_hydro_65N"/>
    <property type="match status" value="1"/>
</dbReference>
<evidence type="ECO:0000256" key="1">
    <source>
        <dbReference type="ARBA" id="ARBA00006768"/>
    </source>
</evidence>
<dbReference type="OrthoDB" id="9816160at2"/>
<evidence type="ECO:0000313" key="9">
    <source>
        <dbReference type="EMBL" id="SDS80660.1"/>
    </source>
</evidence>
<comment type="similarity">
    <text evidence="1">Belongs to the glycosyl hydrolase 65 family.</text>
</comment>
<evidence type="ECO:0000313" key="10">
    <source>
        <dbReference type="Proteomes" id="UP000198859"/>
    </source>
</evidence>
<dbReference type="GO" id="GO:0004553">
    <property type="term" value="F:hydrolase activity, hydrolyzing O-glycosyl compounds"/>
    <property type="evidence" value="ECO:0007669"/>
    <property type="project" value="TreeGrafter"/>
</dbReference>
<dbReference type="GO" id="GO:0030246">
    <property type="term" value="F:carbohydrate binding"/>
    <property type="evidence" value="ECO:0007669"/>
    <property type="project" value="InterPro"/>
</dbReference>
<dbReference type="InterPro" id="IPR012341">
    <property type="entry name" value="6hp_glycosidase-like_sf"/>
</dbReference>
<proteinExistence type="inferred from homology"/>
<dbReference type="GO" id="GO:0005975">
    <property type="term" value="P:carbohydrate metabolic process"/>
    <property type="evidence" value="ECO:0007669"/>
    <property type="project" value="InterPro"/>
</dbReference>
<dbReference type="PANTHER" id="PTHR11051:SF13">
    <property type="entry name" value="GLYCOSYL TRANSFERASE"/>
    <property type="match status" value="1"/>
</dbReference>
<dbReference type="Gene3D" id="2.70.98.40">
    <property type="entry name" value="Glycoside hydrolase, family 65, N-terminal domain"/>
    <property type="match status" value="1"/>
</dbReference>
<dbReference type="InterPro" id="IPR011013">
    <property type="entry name" value="Gal_mutarotase_sf_dom"/>
</dbReference>
<evidence type="ECO:0000256" key="4">
    <source>
        <dbReference type="PIRSR" id="PIRSR036289-51"/>
    </source>
</evidence>
<feature type="region of interest" description="Disordered" evidence="5">
    <location>
        <begin position="804"/>
        <end position="824"/>
    </location>
</feature>
<evidence type="ECO:0000259" key="8">
    <source>
        <dbReference type="Pfam" id="PF03636"/>
    </source>
</evidence>
<dbReference type="Proteomes" id="UP000198859">
    <property type="component" value="Chromosome I"/>
</dbReference>
<feature type="binding site" evidence="4">
    <location>
        <begin position="623"/>
        <end position="624"/>
    </location>
    <ligand>
        <name>substrate</name>
    </ligand>
</feature>
<name>A0A1H1V7Q8_9ACTN</name>
<evidence type="ECO:0000256" key="3">
    <source>
        <dbReference type="PIRSR" id="PIRSR036289-50"/>
    </source>
</evidence>
<dbReference type="InterPro" id="IPR005196">
    <property type="entry name" value="Glyco_hydro_65_N"/>
</dbReference>